<reference evidence="2 3" key="1">
    <citation type="submission" date="2021-06" db="EMBL/GenBank/DDBJ databases">
        <authorList>
            <person name="Sun Q."/>
            <person name="Li D."/>
        </authorList>
    </citation>
    <scope>NUCLEOTIDE SEQUENCE [LARGE SCALE GENOMIC DNA]</scope>
    <source>
        <strain evidence="2 3">MSJ-4</strain>
    </source>
</reference>
<dbReference type="Proteomes" id="UP000736583">
    <property type="component" value="Unassembled WGS sequence"/>
</dbReference>
<organism evidence="2 3">
    <name type="scientific">Clostridium simiarum</name>
    <dbReference type="NCBI Taxonomy" id="2841506"/>
    <lineage>
        <taxon>Bacteria</taxon>
        <taxon>Bacillati</taxon>
        <taxon>Bacillota</taxon>
        <taxon>Clostridia</taxon>
        <taxon>Eubacteriales</taxon>
        <taxon>Clostridiaceae</taxon>
        <taxon>Clostridium</taxon>
    </lineage>
</organism>
<dbReference type="PANTHER" id="PTHR43128:SF16">
    <property type="entry name" value="L-LACTATE DEHYDROGENASE"/>
    <property type="match status" value="1"/>
</dbReference>
<gene>
    <name evidence="2" type="ORF">KQI89_13695</name>
</gene>
<dbReference type="PANTHER" id="PTHR43128">
    <property type="entry name" value="L-2-HYDROXYCARBOXYLATE DEHYDROGENASE (NAD(P)(+))"/>
    <property type="match status" value="1"/>
</dbReference>
<evidence type="ECO:0000259" key="1">
    <source>
        <dbReference type="Pfam" id="PF00056"/>
    </source>
</evidence>
<accession>A0ABS6F2R0</accession>
<keyword evidence="3" id="KW-1185">Reference proteome</keyword>
<dbReference type="RefSeq" id="WP_216457526.1">
    <property type="nucleotide sequence ID" value="NZ_JAHLQL010000005.1"/>
</dbReference>
<comment type="caution">
    <text evidence="2">The sequence shown here is derived from an EMBL/GenBank/DDBJ whole genome shotgun (WGS) entry which is preliminary data.</text>
</comment>
<dbReference type="EMBL" id="JAHLQL010000005">
    <property type="protein sequence ID" value="MBU5592801.1"/>
    <property type="molecule type" value="Genomic_DNA"/>
</dbReference>
<dbReference type="Pfam" id="PF00056">
    <property type="entry name" value="Ldh_1_N"/>
    <property type="match status" value="1"/>
</dbReference>
<sequence>MNFYVQEENIIATDLNLSNSFKSSSKEEALNTRGKIFFLAEKNPKYFRRCFLMDSSSSLPYDKEDLNVLRTNSMLNSDYSYFNKLIEEKTVVFLNSAYNNWTDLLNKKQINRKWKVNVIGLGDVGGTLVTGLRLMGGDVLSSIGIYDKDESKVNRWYFESNAILDINSPDAPFVFPLEEKDLFNCDMFIFCVSVGVPKVGKEHKDVRLAQLEGNSKIVSYYAKLARKNNFKGVFSVVSDPVDLLCKVAFNESNKDDKDEFDFNGLGSDQIRGYGLGVMNGRAAFYAKEKDILKNYNEEGRAFGPHGEGLIIVNSVENYDENISNLLTDLTKKANLDVRKTGFKPYIAPALSSGSLSILATIRGQWHYSTNFLGGTFMGSRNKYGLYGAEFETYNFNETLFNKLKNTYDYLNSIYF</sequence>
<name>A0ABS6F2R0_9CLOT</name>
<evidence type="ECO:0000313" key="2">
    <source>
        <dbReference type="EMBL" id="MBU5592801.1"/>
    </source>
</evidence>
<proteinExistence type="predicted"/>
<protein>
    <submittedName>
        <fullName evidence="2">Lactate dehydrogenase</fullName>
    </submittedName>
</protein>
<evidence type="ECO:0000313" key="3">
    <source>
        <dbReference type="Proteomes" id="UP000736583"/>
    </source>
</evidence>
<feature type="domain" description="Lactate/malate dehydrogenase N-terminal" evidence="1">
    <location>
        <begin position="115"/>
        <end position="257"/>
    </location>
</feature>
<dbReference type="InterPro" id="IPR001236">
    <property type="entry name" value="Lactate/malate_DH_N"/>
</dbReference>